<dbReference type="AlphaFoldDB" id="A0A383BYV7"/>
<evidence type="ECO:0000313" key="4">
    <source>
        <dbReference type="EMBL" id="SVE24990.1"/>
    </source>
</evidence>
<dbReference type="GO" id="GO:0003735">
    <property type="term" value="F:structural constituent of ribosome"/>
    <property type="evidence" value="ECO:0007669"/>
    <property type="project" value="InterPro"/>
</dbReference>
<dbReference type="InterPro" id="IPR001854">
    <property type="entry name" value="Ribosomal_uL29"/>
</dbReference>
<dbReference type="PANTHER" id="PTHR10916:SF0">
    <property type="entry name" value="LARGE RIBOSOMAL SUBUNIT PROTEIN UL29C"/>
    <property type="match status" value="1"/>
</dbReference>
<dbReference type="PANTHER" id="PTHR10916">
    <property type="entry name" value="60S RIBOSOMAL PROTEIN L35/50S RIBOSOMAL PROTEIN L29"/>
    <property type="match status" value="1"/>
</dbReference>
<dbReference type="NCBIfam" id="TIGR00012">
    <property type="entry name" value="L29"/>
    <property type="match status" value="1"/>
</dbReference>
<proteinExistence type="inferred from homology"/>
<dbReference type="EMBL" id="UINC01204320">
    <property type="protein sequence ID" value="SVE24990.1"/>
    <property type="molecule type" value="Genomic_DNA"/>
</dbReference>
<evidence type="ECO:0000256" key="2">
    <source>
        <dbReference type="ARBA" id="ARBA00022980"/>
    </source>
</evidence>
<evidence type="ECO:0008006" key="5">
    <source>
        <dbReference type="Google" id="ProtNLM"/>
    </source>
</evidence>
<dbReference type="CDD" id="cd00427">
    <property type="entry name" value="Ribosomal_L29_HIP"/>
    <property type="match status" value="1"/>
</dbReference>
<protein>
    <recommendedName>
        <fullName evidence="5">50S ribosomal protein L29</fullName>
    </recommendedName>
</protein>
<keyword evidence="3" id="KW-0687">Ribonucleoprotein</keyword>
<gene>
    <name evidence="4" type="ORF">METZ01_LOCUS477844</name>
</gene>
<dbReference type="InterPro" id="IPR036049">
    <property type="entry name" value="Ribosomal_uL29_sf"/>
</dbReference>
<dbReference type="Pfam" id="PF00831">
    <property type="entry name" value="Ribosomal_L29"/>
    <property type="match status" value="1"/>
</dbReference>
<dbReference type="GO" id="GO:0022625">
    <property type="term" value="C:cytosolic large ribosomal subunit"/>
    <property type="evidence" value="ECO:0007669"/>
    <property type="project" value="TreeGrafter"/>
</dbReference>
<evidence type="ECO:0000256" key="3">
    <source>
        <dbReference type="ARBA" id="ARBA00023274"/>
    </source>
</evidence>
<dbReference type="GO" id="GO:0006412">
    <property type="term" value="P:translation"/>
    <property type="evidence" value="ECO:0007669"/>
    <property type="project" value="InterPro"/>
</dbReference>
<evidence type="ECO:0000256" key="1">
    <source>
        <dbReference type="ARBA" id="ARBA00009254"/>
    </source>
</evidence>
<dbReference type="InterPro" id="IPR018254">
    <property type="entry name" value="Ribosomal_uL29_CS"/>
</dbReference>
<name>A0A383BYV7_9ZZZZ</name>
<comment type="similarity">
    <text evidence="1">Belongs to the universal ribosomal protein uL29 family.</text>
</comment>
<dbReference type="HAMAP" id="MF_00374">
    <property type="entry name" value="Ribosomal_uL29"/>
    <property type="match status" value="1"/>
</dbReference>
<dbReference type="PROSITE" id="PS00579">
    <property type="entry name" value="RIBOSOMAL_L29"/>
    <property type="match status" value="1"/>
</dbReference>
<organism evidence="4">
    <name type="scientific">marine metagenome</name>
    <dbReference type="NCBI Taxonomy" id="408172"/>
    <lineage>
        <taxon>unclassified sequences</taxon>
        <taxon>metagenomes</taxon>
        <taxon>ecological metagenomes</taxon>
    </lineage>
</organism>
<reference evidence="4" key="1">
    <citation type="submission" date="2018-05" db="EMBL/GenBank/DDBJ databases">
        <authorList>
            <person name="Lanie J.A."/>
            <person name="Ng W.-L."/>
            <person name="Kazmierczak K.M."/>
            <person name="Andrzejewski T.M."/>
            <person name="Davidsen T.M."/>
            <person name="Wayne K.J."/>
            <person name="Tettelin H."/>
            <person name="Glass J.I."/>
            <person name="Rusch D."/>
            <person name="Podicherti R."/>
            <person name="Tsui H.-C.T."/>
            <person name="Winkler M.E."/>
        </authorList>
    </citation>
    <scope>NUCLEOTIDE SEQUENCE</scope>
</reference>
<accession>A0A383BYV7</accession>
<dbReference type="Gene3D" id="1.10.287.310">
    <property type="match status" value="1"/>
</dbReference>
<feature type="non-terminal residue" evidence="4">
    <location>
        <position position="1"/>
    </location>
</feature>
<dbReference type="SUPFAM" id="SSF46561">
    <property type="entry name" value="Ribosomal protein L29 (L29p)"/>
    <property type="match status" value="1"/>
</dbReference>
<keyword evidence="2" id="KW-0689">Ribosomal protein</keyword>
<sequence length="77" mass="8688">ELTAKSEELREQLLKLRFQQSTGQIESPQMLRGVRRDIARVMTILREKELVAQVPLVSPEFDTGSGDRSTDTEVGTD</sequence>
<dbReference type="InterPro" id="IPR050063">
    <property type="entry name" value="Ribosomal_protein_uL29"/>
</dbReference>